<name>A0A183V6Y9_TOXCA</name>
<keyword evidence="2" id="KW-1185">Reference proteome</keyword>
<organism evidence="2 3">
    <name type="scientific">Toxocara canis</name>
    <name type="common">Canine roundworm</name>
    <dbReference type="NCBI Taxonomy" id="6265"/>
    <lineage>
        <taxon>Eukaryota</taxon>
        <taxon>Metazoa</taxon>
        <taxon>Ecdysozoa</taxon>
        <taxon>Nematoda</taxon>
        <taxon>Chromadorea</taxon>
        <taxon>Rhabditida</taxon>
        <taxon>Spirurina</taxon>
        <taxon>Ascaridomorpha</taxon>
        <taxon>Ascaridoidea</taxon>
        <taxon>Toxocaridae</taxon>
        <taxon>Toxocara</taxon>
    </lineage>
</organism>
<evidence type="ECO:0000313" key="1">
    <source>
        <dbReference type="EMBL" id="VDM47830.1"/>
    </source>
</evidence>
<evidence type="ECO:0000313" key="2">
    <source>
        <dbReference type="Proteomes" id="UP000050794"/>
    </source>
</evidence>
<reference evidence="3" key="1">
    <citation type="submission" date="2016-06" db="UniProtKB">
        <authorList>
            <consortium name="WormBaseParasite"/>
        </authorList>
    </citation>
    <scope>IDENTIFICATION</scope>
</reference>
<protein>
    <submittedName>
        <fullName evidence="3">UBA_e1_thiolCys domain-containing protein</fullName>
    </submittedName>
</protein>
<sequence length="139" mass="15253">MGLGQSDQVAVVTSGTATTQTNPLSCGTRDGYVVRSTEWRVPHGLSLCYFLAQAASGFKVEWDRLNANHHSLCNVLTHVQASPSLTTTIDEDRKIIFTLISVMSVNEEFLSTVMCSMPEMSTLQANQMMANYFAQSGRL</sequence>
<dbReference type="EMBL" id="UYWY01023662">
    <property type="protein sequence ID" value="VDM47830.1"/>
    <property type="molecule type" value="Genomic_DNA"/>
</dbReference>
<gene>
    <name evidence="1" type="ORF">TCNE_LOCUS16509</name>
</gene>
<evidence type="ECO:0000313" key="3">
    <source>
        <dbReference type="WBParaSite" id="TCNE_0001651001-mRNA-1"/>
    </source>
</evidence>
<proteinExistence type="predicted"/>
<dbReference type="WBParaSite" id="TCNE_0001651001-mRNA-1">
    <property type="protein sequence ID" value="TCNE_0001651001-mRNA-1"/>
    <property type="gene ID" value="TCNE_0001651001"/>
</dbReference>
<accession>A0A183V6Y9</accession>
<dbReference type="Proteomes" id="UP000050794">
    <property type="component" value="Unassembled WGS sequence"/>
</dbReference>
<dbReference type="AlphaFoldDB" id="A0A183V6Y9"/>
<reference evidence="1 2" key="2">
    <citation type="submission" date="2018-11" db="EMBL/GenBank/DDBJ databases">
        <authorList>
            <consortium name="Pathogen Informatics"/>
        </authorList>
    </citation>
    <scope>NUCLEOTIDE SEQUENCE [LARGE SCALE GENOMIC DNA]</scope>
</reference>